<feature type="domain" description="CAAX prenyl protease 2/Lysostaphin resistance protein A-like" evidence="2">
    <location>
        <begin position="129"/>
        <end position="215"/>
    </location>
</feature>
<dbReference type="EMBL" id="CP068053">
    <property type="protein sequence ID" value="QQS98604.1"/>
    <property type="molecule type" value="Genomic_DNA"/>
</dbReference>
<keyword evidence="1" id="KW-1133">Transmembrane helix</keyword>
<dbReference type="KEGG" id="ppsr:I6J18_12675"/>
<dbReference type="AlphaFoldDB" id="A0A974NJ37"/>
<feature type="transmembrane region" description="Helical" evidence="1">
    <location>
        <begin position="7"/>
        <end position="35"/>
    </location>
</feature>
<dbReference type="GO" id="GO:0004175">
    <property type="term" value="F:endopeptidase activity"/>
    <property type="evidence" value="ECO:0007669"/>
    <property type="project" value="UniProtKB-ARBA"/>
</dbReference>
<organism evidence="3 4">
    <name type="scientific">Peribacillus psychrosaccharolyticus</name>
    <name type="common">Bacillus psychrosaccharolyticus</name>
    <dbReference type="NCBI Taxonomy" id="1407"/>
    <lineage>
        <taxon>Bacteria</taxon>
        <taxon>Bacillati</taxon>
        <taxon>Bacillota</taxon>
        <taxon>Bacilli</taxon>
        <taxon>Bacillales</taxon>
        <taxon>Bacillaceae</taxon>
        <taxon>Peribacillus</taxon>
    </lineage>
</organism>
<protein>
    <submittedName>
        <fullName evidence="3">CPBP family intramembrane metalloprotease</fullName>
    </submittedName>
</protein>
<keyword evidence="3" id="KW-0378">Hydrolase</keyword>
<name>A0A974NJ37_PERPY</name>
<accession>A0A974NJ37</accession>
<evidence type="ECO:0000313" key="4">
    <source>
        <dbReference type="Proteomes" id="UP000595254"/>
    </source>
</evidence>
<evidence type="ECO:0000259" key="2">
    <source>
        <dbReference type="Pfam" id="PF02517"/>
    </source>
</evidence>
<dbReference type="RefSeq" id="WP_040376615.1">
    <property type="nucleotide sequence ID" value="NZ_CP068053.1"/>
</dbReference>
<feature type="transmembrane region" description="Helical" evidence="1">
    <location>
        <begin position="86"/>
        <end position="106"/>
    </location>
</feature>
<reference evidence="3 4" key="1">
    <citation type="submission" date="2021-01" db="EMBL/GenBank/DDBJ databases">
        <title>FDA dAtabase for Regulatory Grade micrObial Sequences (FDA-ARGOS): Supporting development and validation of Infectious Disease Dx tests.</title>
        <authorList>
            <person name="Nelson B."/>
            <person name="Plummer A."/>
            <person name="Tallon L."/>
            <person name="Sadzewicz L."/>
            <person name="Zhao X."/>
            <person name="Boylan J."/>
            <person name="Ott S."/>
            <person name="Bowen H."/>
            <person name="Vavikolanu K."/>
            <person name="Mehta A."/>
            <person name="Aluvathingal J."/>
            <person name="Nadendla S."/>
            <person name="Myers T."/>
            <person name="Yan Y."/>
            <person name="Sichtig H."/>
        </authorList>
    </citation>
    <scope>NUCLEOTIDE SEQUENCE [LARGE SCALE GENOMIC DNA]</scope>
    <source>
        <strain evidence="3 4">FDAARGOS_1161</strain>
    </source>
</reference>
<dbReference type="GO" id="GO:0080120">
    <property type="term" value="P:CAAX-box protein maturation"/>
    <property type="evidence" value="ECO:0007669"/>
    <property type="project" value="UniProtKB-ARBA"/>
</dbReference>
<dbReference type="Pfam" id="PF02517">
    <property type="entry name" value="Rce1-like"/>
    <property type="match status" value="1"/>
</dbReference>
<keyword evidence="4" id="KW-1185">Reference proteome</keyword>
<feature type="transmembrane region" description="Helical" evidence="1">
    <location>
        <begin position="47"/>
        <end position="65"/>
    </location>
</feature>
<evidence type="ECO:0000256" key="1">
    <source>
        <dbReference type="SAM" id="Phobius"/>
    </source>
</evidence>
<keyword evidence="1" id="KW-0472">Membrane</keyword>
<dbReference type="Proteomes" id="UP000595254">
    <property type="component" value="Chromosome"/>
</dbReference>
<feature type="transmembrane region" description="Helical" evidence="1">
    <location>
        <begin position="203"/>
        <end position="224"/>
    </location>
</feature>
<feature type="transmembrane region" description="Helical" evidence="1">
    <location>
        <begin position="126"/>
        <end position="148"/>
    </location>
</feature>
<dbReference type="GO" id="GO:0008237">
    <property type="term" value="F:metallopeptidase activity"/>
    <property type="evidence" value="ECO:0007669"/>
    <property type="project" value="UniProtKB-KW"/>
</dbReference>
<dbReference type="InterPro" id="IPR003675">
    <property type="entry name" value="Rce1/LyrA-like_dom"/>
</dbReference>
<keyword evidence="3" id="KW-0482">Metalloprotease</keyword>
<gene>
    <name evidence="3" type="ORF">I6J18_12675</name>
</gene>
<evidence type="ECO:0000313" key="3">
    <source>
        <dbReference type="EMBL" id="QQS98604.1"/>
    </source>
</evidence>
<dbReference type="InterPro" id="IPR052710">
    <property type="entry name" value="CAAX_protease"/>
</dbReference>
<sequence>MKREYWYIIIVYIAMQLSSIVGVPLLMMFGIMGGAEKNAELQQLSGAYWIVISFLIGLIATLFLIRKEMKNNDDFRKHQASVPTSIFWGFAGIFLALFSQSIAGAIETAIGIEAGSENTQTIIDLILNVPLVLFVSSVIGPILEEIVFRKIIFGSLHKRLNFFLSALISSLIFGAAHGEFIHLLLYTAMGFVFAFLYVKTNRILVPIFAHVSMNSLVVITQIVYKDDIEKLQKDAEHVQNFIGGFL</sequence>
<keyword evidence="1" id="KW-0812">Transmembrane</keyword>
<keyword evidence="3" id="KW-0645">Protease</keyword>
<feature type="transmembrane region" description="Helical" evidence="1">
    <location>
        <begin position="183"/>
        <end position="198"/>
    </location>
</feature>
<dbReference type="PANTHER" id="PTHR36435:SF6">
    <property type="entry name" value="ABORTIVE INFECTION PROTEIN"/>
    <property type="match status" value="1"/>
</dbReference>
<dbReference type="PANTHER" id="PTHR36435">
    <property type="entry name" value="SLR1288 PROTEIN"/>
    <property type="match status" value="1"/>
</dbReference>
<proteinExistence type="predicted"/>
<feature type="transmembrane region" description="Helical" evidence="1">
    <location>
        <begin position="160"/>
        <end position="177"/>
    </location>
</feature>